<dbReference type="AlphaFoldDB" id="A0A4Q5J5J4"/>
<dbReference type="EMBL" id="SDPU01000020">
    <property type="protein sequence ID" value="RYU12735.1"/>
    <property type="molecule type" value="Genomic_DNA"/>
</dbReference>
<dbReference type="InterPro" id="IPR046366">
    <property type="entry name" value="MPAB"/>
</dbReference>
<feature type="compositionally biased region" description="Low complexity" evidence="1">
    <location>
        <begin position="286"/>
        <end position="302"/>
    </location>
</feature>
<comment type="caution">
    <text evidence="3">The sequence shown here is derived from an EMBL/GenBank/DDBJ whole genome shotgun (WGS) entry which is preliminary data.</text>
</comment>
<evidence type="ECO:0000313" key="4">
    <source>
        <dbReference type="Proteomes" id="UP000291189"/>
    </source>
</evidence>
<dbReference type="InterPro" id="IPR018713">
    <property type="entry name" value="MPAB/Lcp_cat_dom"/>
</dbReference>
<evidence type="ECO:0000313" key="3">
    <source>
        <dbReference type="EMBL" id="RYU12735.1"/>
    </source>
</evidence>
<dbReference type="RefSeq" id="WP_129986554.1">
    <property type="nucleotide sequence ID" value="NZ_SDPU01000020.1"/>
</dbReference>
<dbReference type="GO" id="GO:0016491">
    <property type="term" value="F:oxidoreductase activity"/>
    <property type="evidence" value="ECO:0007669"/>
    <property type="project" value="InterPro"/>
</dbReference>
<protein>
    <submittedName>
        <fullName evidence="3">DUF2236 domain-containing protein</fullName>
    </submittedName>
</protein>
<dbReference type="Pfam" id="PF09995">
    <property type="entry name" value="MPAB_Lcp_cat"/>
    <property type="match status" value="1"/>
</dbReference>
<gene>
    <name evidence="3" type="ORF">ETU37_07095</name>
</gene>
<name>A0A4Q5J5J4_9ACTN</name>
<dbReference type="PANTHER" id="PTHR36124:SF1">
    <property type="entry name" value="ER-BOUND OXYGENASE MPAB_MPAB'_RUBBER OXYGENASE CATALYTIC DOMAIN-CONTAINING PROTEIN"/>
    <property type="match status" value="1"/>
</dbReference>
<evidence type="ECO:0000259" key="2">
    <source>
        <dbReference type="Pfam" id="PF09995"/>
    </source>
</evidence>
<dbReference type="Proteomes" id="UP000291189">
    <property type="component" value="Unassembled WGS sequence"/>
</dbReference>
<feature type="domain" description="ER-bound oxygenase mpaB/mpaB'/Rubber oxygenase catalytic" evidence="2">
    <location>
        <begin position="49"/>
        <end position="237"/>
    </location>
</feature>
<evidence type="ECO:0000256" key="1">
    <source>
        <dbReference type="SAM" id="MobiDB-lite"/>
    </source>
</evidence>
<feature type="region of interest" description="Disordered" evidence="1">
    <location>
        <begin position="285"/>
        <end position="323"/>
    </location>
</feature>
<keyword evidence="4" id="KW-1185">Reference proteome</keyword>
<accession>A0A4Q5J5J4</accession>
<dbReference type="OrthoDB" id="836517at2"/>
<proteinExistence type="predicted"/>
<organism evidence="3 4">
    <name type="scientific">Nocardioides iriomotensis</name>
    <dbReference type="NCBI Taxonomy" id="715784"/>
    <lineage>
        <taxon>Bacteria</taxon>
        <taxon>Bacillati</taxon>
        <taxon>Actinomycetota</taxon>
        <taxon>Actinomycetes</taxon>
        <taxon>Propionibacteriales</taxon>
        <taxon>Nocardioidaceae</taxon>
        <taxon>Nocardioides</taxon>
    </lineage>
</organism>
<sequence>MLRRTHWLRQLARLDPETDYEEMYGLTVRHEFPWDMNQSLSFALFRTYAVPSIGRLLDETGEFARRPQKRYDDTSLLLDEVATHGLDSDGGRRAVRRINQMHGAYDISNDDMRYVLATFVVVPKRWMDDYGWRPFTPGEVAASTRYYRELGRRMGIKEVPETFDGFARLLDDYEAAHFAFDEGGRRVADATMSLMTTFYPRVLAAPVRLFARTLMDEPLLAAFGYHAPPAWVVRVARGGLRLRGRLERLLPARREPLTVRDLRWIRSYPDGFDVEAMGTFPERCRATSTAAPSTASASPTTSNRSDGALSSPGGGGRNCETTA</sequence>
<dbReference type="PANTHER" id="PTHR36124">
    <property type="match status" value="1"/>
</dbReference>
<reference evidence="3 4" key="1">
    <citation type="submission" date="2019-01" db="EMBL/GenBank/DDBJ databases">
        <title>Nocardioides guangzhouensis sp. nov., an actinobacterium isolated from soil.</title>
        <authorList>
            <person name="Fu Y."/>
            <person name="Cai Y."/>
            <person name="Lin Z."/>
            <person name="Chen P."/>
        </authorList>
    </citation>
    <scope>NUCLEOTIDE SEQUENCE [LARGE SCALE GENOMIC DNA]</scope>
    <source>
        <strain evidence="3 4">NBRC 105384</strain>
    </source>
</reference>